<evidence type="ECO:0000256" key="1">
    <source>
        <dbReference type="SAM" id="MobiDB-lite"/>
    </source>
</evidence>
<feature type="signal peptide" evidence="2">
    <location>
        <begin position="1"/>
        <end position="24"/>
    </location>
</feature>
<dbReference type="InterPro" id="IPR011990">
    <property type="entry name" value="TPR-like_helical_dom_sf"/>
</dbReference>
<dbReference type="Proteomes" id="UP000192917">
    <property type="component" value="Unassembled WGS sequence"/>
</dbReference>
<reference evidence="3 4" key="1">
    <citation type="submission" date="2017-04" db="EMBL/GenBank/DDBJ databases">
        <authorList>
            <person name="Afonso C.L."/>
            <person name="Miller P.J."/>
            <person name="Scott M.A."/>
            <person name="Spackman E."/>
            <person name="Goraichik I."/>
            <person name="Dimitrov K.M."/>
            <person name="Suarez D.L."/>
            <person name="Swayne D.E."/>
        </authorList>
    </citation>
    <scope>NUCLEOTIDE SEQUENCE [LARGE SCALE GENOMIC DNA]</scope>
    <source>
        <strain evidence="3 4">USBA 355</strain>
    </source>
</reference>
<gene>
    <name evidence="3" type="ORF">SAMN05428998_10223</name>
</gene>
<dbReference type="AlphaFoldDB" id="A0A1Y6BBV1"/>
<sequence length="228" mass="24112">MALSAPSRALALALSVLMPLTACTSAGGPQASSTAPAPQAAQPAAAKADGKETPAEQLAQGYDYPDAEAQVRVGGEALQRGDLTEARGRFEFAIREWPVLKSAWQGLAETAERQGDQDTADRARFFLARIGWIDQVHPLAAASAFRNLSEGKTTDQDVATPAYREQAARIVDFLDAADLANVEAANRAEPGENFVQRYGIYVAGIVGVVLVVSRFNTVLFGSSDSSSN</sequence>
<accession>A0A1Y6BBV1</accession>
<keyword evidence="4" id="KW-1185">Reference proteome</keyword>
<proteinExistence type="predicted"/>
<evidence type="ECO:0008006" key="5">
    <source>
        <dbReference type="Google" id="ProtNLM"/>
    </source>
</evidence>
<evidence type="ECO:0000256" key="2">
    <source>
        <dbReference type="SAM" id="SignalP"/>
    </source>
</evidence>
<dbReference type="SUPFAM" id="SSF48452">
    <property type="entry name" value="TPR-like"/>
    <property type="match status" value="1"/>
</dbReference>
<feature type="compositionally biased region" description="Low complexity" evidence="1">
    <location>
        <begin position="25"/>
        <end position="46"/>
    </location>
</feature>
<dbReference type="EMBL" id="FWZX01000002">
    <property type="protein sequence ID" value="SME96819.1"/>
    <property type="molecule type" value="Genomic_DNA"/>
</dbReference>
<protein>
    <recommendedName>
        <fullName evidence="5">Tetratricopeptide repeat-containing protein</fullName>
    </recommendedName>
</protein>
<dbReference type="STRING" id="560819.SAMN05428998_10223"/>
<feature type="region of interest" description="Disordered" evidence="1">
    <location>
        <begin position="25"/>
        <end position="55"/>
    </location>
</feature>
<dbReference type="Gene3D" id="1.25.40.10">
    <property type="entry name" value="Tetratricopeptide repeat domain"/>
    <property type="match status" value="1"/>
</dbReference>
<name>A0A1Y6BBV1_9PROT</name>
<keyword evidence="2" id="KW-0732">Signal</keyword>
<dbReference type="RefSeq" id="WP_143596135.1">
    <property type="nucleotide sequence ID" value="NZ_FWZX01000002.1"/>
</dbReference>
<evidence type="ECO:0000313" key="3">
    <source>
        <dbReference type="EMBL" id="SME96819.1"/>
    </source>
</evidence>
<feature type="chain" id="PRO_5012418683" description="Tetratricopeptide repeat-containing protein" evidence="2">
    <location>
        <begin position="25"/>
        <end position="228"/>
    </location>
</feature>
<organism evidence="3 4">
    <name type="scientific">Tistlia consotensis USBA 355</name>
    <dbReference type="NCBI Taxonomy" id="560819"/>
    <lineage>
        <taxon>Bacteria</taxon>
        <taxon>Pseudomonadati</taxon>
        <taxon>Pseudomonadota</taxon>
        <taxon>Alphaproteobacteria</taxon>
        <taxon>Rhodospirillales</taxon>
        <taxon>Rhodovibrionaceae</taxon>
        <taxon>Tistlia</taxon>
    </lineage>
</organism>
<evidence type="ECO:0000313" key="4">
    <source>
        <dbReference type="Proteomes" id="UP000192917"/>
    </source>
</evidence>